<feature type="domain" description="DZANK-type" evidence="3">
    <location>
        <begin position="105"/>
        <end position="148"/>
    </location>
</feature>
<dbReference type="AlphaFoldDB" id="A0A0G0B734"/>
<proteinExistence type="predicted"/>
<evidence type="ECO:0000256" key="2">
    <source>
        <dbReference type="SAM" id="Phobius"/>
    </source>
</evidence>
<dbReference type="EMBL" id="LBPV01000030">
    <property type="protein sequence ID" value="KKP65173.1"/>
    <property type="molecule type" value="Genomic_DNA"/>
</dbReference>
<accession>A0A0G0B734</accession>
<keyword evidence="2" id="KW-0812">Transmembrane</keyword>
<keyword evidence="2" id="KW-1133">Transmembrane helix</keyword>
<evidence type="ECO:0000259" key="3">
    <source>
        <dbReference type="Pfam" id="PF12773"/>
    </source>
</evidence>
<feature type="transmembrane region" description="Helical" evidence="2">
    <location>
        <begin position="21"/>
        <end position="43"/>
    </location>
</feature>
<evidence type="ECO:0000256" key="1">
    <source>
        <dbReference type="SAM" id="MobiDB-lite"/>
    </source>
</evidence>
<organism evidence="4 5">
    <name type="scientific">candidate division WS6 bacterium GW2011_GWE1_34_7</name>
    <dbReference type="NCBI Taxonomy" id="1619093"/>
    <lineage>
        <taxon>Bacteria</taxon>
        <taxon>Candidatus Dojkabacteria</taxon>
    </lineage>
</organism>
<feature type="transmembrane region" description="Helical" evidence="2">
    <location>
        <begin position="55"/>
        <end position="76"/>
    </location>
</feature>
<dbReference type="Proteomes" id="UP000033866">
    <property type="component" value="Unassembled WGS sequence"/>
</dbReference>
<feature type="region of interest" description="Disordered" evidence="1">
    <location>
        <begin position="222"/>
        <end position="256"/>
    </location>
</feature>
<reference evidence="4 5" key="1">
    <citation type="journal article" date="2015" name="Nature">
        <title>rRNA introns, odd ribosomes, and small enigmatic genomes across a large radiation of phyla.</title>
        <authorList>
            <person name="Brown C.T."/>
            <person name="Hug L.A."/>
            <person name="Thomas B.C."/>
            <person name="Sharon I."/>
            <person name="Castelle C.J."/>
            <person name="Singh A."/>
            <person name="Wilkins M.J."/>
            <person name="Williams K.H."/>
            <person name="Banfield J.F."/>
        </authorList>
    </citation>
    <scope>NUCLEOTIDE SEQUENCE [LARGE SCALE GENOMIC DNA]</scope>
</reference>
<dbReference type="Pfam" id="PF12773">
    <property type="entry name" value="DZR"/>
    <property type="match status" value="1"/>
</dbReference>
<name>A0A0G0B734_9BACT</name>
<feature type="compositionally biased region" description="Basic and acidic residues" evidence="1">
    <location>
        <begin position="222"/>
        <end position="239"/>
    </location>
</feature>
<dbReference type="InterPro" id="IPR025874">
    <property type="entry name" value="DZR"/>
</dbReference>
<sequence length="256" mass="29833">MGLETFILSMLEFISNIDFDLFSIILGMVLILFWLVMIGWVWIDSGERTSKTSKRLIYLFLIIFLNIPGLVIYLIVRPSETIEQIYWADLERRYLKYETSDLGDCSKCGHQLLPGFVFCSNCGNEIKLRCPKCGVLMSKDFKFCSNCGNQLRERALTEEQYPNVTVMEQQIQATKEHATQTVESKRTRYKTGKSFVVKLGESIISLVRKAKESIPTKIVLEDTLEKRKENSEKEHEKNRVQSVQNRKKKNRKKKKR</sequence>
<feature type="compositionally biased region" description="Basic residues" evidence="1">
    <location>
        <begin position="245"/>
        <end position="256"/>
    </location>
</feature>
<comment type="caution">
    <text evidence="4">The sequence shown here is derived from an EMBL/GenBank/DDBJ whole genome shotgun (WGS) entry which is preliminary data.</text>
</comment>
<evidence type="ECO:0000313" key="4">
    <source>
        <dbReference type="EMBL" id="KKP65173.1"/>
    </source>
</evidence>
<gene>
    <name evidence="4" type="ORF">UR61_C0030G0004</name>
</gene>
<keyword evidence="2" id="KW-0472">Membrane</keyword>
<evidence type="ECO:0000313" key="5">
    <source>
        <dbReference type="Proteomes" id="UP000033866"/>
    </source>
</evidence>
<protein>
    <recommendedName>
        <fullName evidence="3">DZANK-type domain-containing protein</fullName>
    </recommendedName>
</protein>